<dbReference type="InterPro" id="IPR005123">
    <property type="entry name" value="Oxoglu/Fe-dep_dioxygenase_dom"/>
</dbReference>
<dbReference type="Proteomes" id="UP001223743">
    <property type="component" value="Unassembled WGS sequence"/>
</dbReference>
<proteinExistence type="inferred from homology"/>
<dbReference type="EC" id="1.14.20.7" evidence="3"/>
<evidence type="ECO:0000313" key="13">
    <source>
        <dbReference type="EMBL" id="MDQ0518622.1"/>
    </source>
</evidence>
<keyword evidence="11" id="KW-0408">Iron</keyword>
<dbReference type="EC" id="1.13.12.19" evidence="4"/>
<dbReference type="SUPFAM" id="SSF51197">
    <property type="entry name" value="Clavaminate synthase-like"/>
    <property type="match status" value="1"/>
</dbReference>
<evidence type="ECO:0000256" key="10">
    <source>
        <dbReference type="ARBA" id="ARBA00049359"/>
    </source>
</evidence>
<dbReference type="InterPro" id="IPR044861">
    <property type="entry name" value="IPNS-like_FE2OG_OXY"/>
</dbReference>
<evidence type="ECO:0000256" key="8">
    <source>
        <dbReference type="ARBA" id="ARBA00031282"/>
    </source>
</evidence>
<comment type="catalytic activity">
    <reaction evidence="9">
        <text>2-oxoglutarate + O2 + 2 H(+) = ethene + 3 CO2 + H2O</text>
        <dbReference type="Rhea" id="RHEA:31523"/>
        <dbReference type="ChEBI" id="CHEBI:15377"/>
        <dbReference type="ChEBI" id="CHEBI:15378"/>
        <dbReference type="ChEBI" id="CHEBI:15379"/>
        <dbReference type="ChEBI" id="CHEBI:16526"/>
        <dbReference type="ChEBI" id="CHEBI:16810"/>
        <dbReference type="ChEBI" id="CHEBI:18153"/>
        <dbReference type="EC" id="1.13.12.19"/>
    </reaction>
</comment>
<dbReference type="InterPro" id="IPR027443">
    <property type="entry name" value="IPNS-like_sf"/>
</dbReference>
<evidence type="ECO:0000256" key="5">
    <source>
        <dbReference type="ARBA" id="ARBA00019045"/>
    </source>
</evidence>
<name>A0ABU0MCC9_9HYPH</name>
<evidence type="ECO:0000256" key="4">
    <source>
        <dbReference type="ARBA" id="ARBA00012531"/>
    </source>
</evidence>
<accession>A0ABU0MCC9</accession>
<keyword evidence="11" id="KW-0479">Metal-binding</keyword>
<keyword evidence="14" id="KW-1185">Reference proteome</keyword>
<evidence type="ECO:0000256" key="7">
    <source>
        <dbReference type="ARBA" id="ARBA00031011"/>
    </source>
</evidence>
<dbReference type="Pfam" id="PF14226">
    <property type="entry name" value="DIOX_N"/>
    <property type="match status" value="1"/>
</dbReference>
<evidence type="ECO:0000256" key="9">
    <source>
        <dbReference type="ARBA" id="ARBA00047725"/>
    </source>
</evidence>
<comment type="cofactor">
    <cofactor evidence="1">
        <name>Fe(2+)</name>
        <dbReference type="ChEBI" id="CHEBI:29033"/>
    </cofactor>
</comment>
<reference evidence="13 14" key="1">
    <citation type="submission" date="2023-07" db="EMBL/GenBank/DDBJ databases">
        <title>Genomic Encyclopedia of Type Strains, Phase IV (KMG-IV): sequencing the most valuable type-strain genomes for metagenomic binning, comparative biology and taxonomic classification.</title>
        <authorList>
            <person name="Goeker M."/>
        </authorList>
    </citation>
    <scope>NUCLEOTIDE SEQUENCE [LARGE SCALE GENOMIC DNA]</scope>
    <source>
        <strain evidence="13 14">B1-1</strain>
    </source>
</reference>
<evidence type="ECO:0000259" key="12">
    <source>
        <dbReference type="PROSITE" id="PS51471"/>
    </source>
</evidence>
<evidence type="ECO:0000256" key="11">
    <source>
        <dbReference type="RuleBase" id="RU003682"/>
    </source>
</evidence>
<dbReference type="Gene3D" id="2.60.120.330">
    <property type="entry name" value="B-lactam Antibiotic, Isopenicillin N Synthase, Chain"/>
    <property type="match status" value="1"/>
</dbReference>
<sequence length="297" mass="33803">MSEFDARRDAVPHESGVIVVDYRDPNAPALFTESLRRTGFGVLTNHPIPQPLVEQIYKEWLGFFDGEDKHKYLVGEKHDGYFPPSQAETAKTGKKRDLKEYYHLYSWGRYPDEVSDAARRYFDIAKGLADELLQWVDYNSPEEVRAKFSVPLPEMMKDSEGTLFRILRYPPLTGDEDPDALRAAAHEDINLLTILPAANERGLQLLNGEGEWVDVPFDFGMLVINVGDMLQEASGGYYSSTTHRVINPIGESRFRSRVSIPLFLQPRPDVVLSDRYTAGSYLGERLRELARNDKKGM</sequence>
<comment type="similarity">
    <text evidence="11">Belongs to the iron/ascorbate-dependent oxidoreductase family.</text>
</comment>
<gene>
    <name evidence="13" type="ORF">QO015_004235</name>
</gene>
<dbReference type="InterPro" id="IPR050231">
    <property type="entry name" value="Iron_ascorbate_oxido_reductase"/>
</dbReference>
<evidence type="ECO:0000256" key="3">
    <source>
        <dbReference type="ARBA" id="ARBA00012293"/>
    </source>
</evidence>
<evidence type="ECO:0000256" key="1">
    <source>
        <dbReference type="ARBA" id="ARBA00001954"/>
    </source>
</evidence>
<dbReference type="PROSITE" id="PS51471">
    <property type="entry name" value="FE2OG_OXY"/>
    <property type="match status" value="1"/>
</dbReference>
<comment type="catalytic activity">
    <reaction evidence="10">
        <text>L-arginine + 2-oxoglutarate + O2 = guanidine + L-glutamate 5-semialdehyde + succinate + CO2</text>
        <dbReference type="Rhea" id="RHEA:31535"/>
        <dbReference type="ChEBI" id="CHEBI:15379"/>
        <dbReference type="ChEBI" id="CHEBI:16526"/>
        <dbReference type="ChEBI" id="CHEBI:16810"/>
        <dbReference type="ChEBI" id="CHEBI:30031"/>
        <dbReference type="ChEBI" id="CHEBI:30087"/>
        <dbReference type="ChEBI" id="CHEBI:32682"/>
        <dbReference type="ChEBI" id="CHEBI:58066"/>
        <dbReference type="EC" id="1.14.20.7"/>
    </reaction>
</comment>
<comment type="caution">
    <text evidence="13">The sequence shown here is derived from an EMBL/GenBank/DDBJ whole genome shotgun (WGS) entry which is preliminary data.</text>
</comment>
<feature type="domain" description="Fe2OG dioxygenase" evidence="12">
    <location>
        <begin position="158"/>
        <end position="266"/>
    </location>
</feature>
<evidence type="ECO:0000256" key="2">
    <source>
        <dbReference type="ARBA" id="ARBA00004767"/>
    </source>
</evidence>
<evidence type="ECO:0000256" key="6">
    <source>
        <dbReference type="ARBA" id="ARBA00022666"/>
    </source>
</evidence>
<keyword evidence="6" id="KW-0266">Ethylene biosynthesis</keyword>
<dbReference type="RefSeq" id="WP_266284232.1">
    <property type="nucleotide sequence ID" value="NZ_JAPKNF010000004.1"/>
</dbReference>
<evidence type="ECO:0000313" key="14">
    <source>
        <dbReference type="Proteomes" id="UP001223743"/>
    </source>
</evidence>
<dbReference type="EMBL" id="JAUSWJ010000001">
    <property type="protein sequence ID" value="MDQ0518622.1"/>
    <property type="molecule type" value="Genomic_DNA"/>
</dbReference>
<organism evidence="13 14">
    <name type="scientific">Kaistia geumhonensis</name>
    <dbReference type="NCBI Taxonomy" id="410839"/>
    <lineage>
        <taxon>Bacteria</taxon>
        <taxon>Pseudomonadati</taxon>
        <taxon>Pseudomonadota</taxon>
        <taxon>Alphaproteobacteria</taxon>
        <taxon>Hyphomicrobiales</taxon>
        <taxon>Kaistiaceae</taxon>
        <taxon>Kaistia</taxon>
    </lineage>
</organism>
<comment type="pathway">
    <text evidence="2">Alkene biosynthesis; ethylene biosynthesis via 2-oxoglutarate.</text>
</comment>
<dbReference type="PANTHER" id="PTHR47990">
    <property type="entry name" value="2-OXOGLUTARATE (2OG) AND FE(II)-DEPENDENT OXYGENASE SUPERFAMILY PROTEIN-RELATED"/>
    <property type="match status" value="1"/>
</dbReference>
<protein>
    <recommendedName>
        <fullName evidence="5">2-oxoglutarate-dependent ethylene/succinate-forming enzyme</fullName>
        <ecNumber evidence="4">1.13.12.19</ecNumber>
        <ecNumber evidence="3">1.14.20.7</ecNumber>
    </recommendedName>
    <alternativeName>
        <fullName evidence="7">2-oxoglutarate dioxygenase (ethylene-forming)</fullName>
    </alternativeName>
    <alternativeName>
        <fullName evidence="8">2-oxoglutarate/L-arginine monooxygenase/decarboxylase (succinate-forming)</fullName>
    </alternativeName>
</protein>
<keyword evidence="11" id="KW-0560">Oxidoreductase</keyword>
<dbReference type="InterPro" id="IPR026992">
    <property type="entry name" value="DIOX_N"/>
</dbReference>
<dbReference type="Pfam" id="PF03171">
    <property type="entry name" value="2OG-FeII_Oxy"/>
    <property type="match status" value="1"/>
</dbReference>